<gene>
    <name evidence="2" type="ORF">CVT26_002724</name>
</gene>
<dbReference type="EMBL" id="NHYE01001243">
    <property type="protein sequence ID" value="PPQ97494.1"/>
    <property type="molecule type" value="Genomic_DNA"/>
</dbReference>
<dbReference type="OrthoDB" id="2928732at2759"/>
<feature type="chain" id="PRO_5019442073" evidence="1">
    <location>
        <begin position="22"/>
        <end position="100"/>
    </location>
</feature>
<accession>A0A409Y369</accession>
<evidence type="ECO:0000256" key="1">
    <source>
        <dbReference type="SAM" id="SignalP"/>
    </source>
</evidence>
<protein>
    <submittedName>
        <fullName evidence="2">Uncharacterized protein</fullName>
    </submittedName>
</protein>
<organism evidence="2 3">
    <name type="scientific">Gymnopilus dilepis</name>
    <dbReference type="NCBI Taxonomy" id="231916"/>
    <lineage>
        <taxon>Eukaryota</taxon>
        <taxon>Fungi</taxon>
        <taxon>Dikarya</taxon>
        <taxon>Basidiomycota</taxon>
        <taxon>Agaricomycotina</taxon>
        <taxon>Agaricomycetes</taxon>
        <taxon>Agaricomycetidae</taxon>
        <taxon>Agaricales</taxon>
        <taxon>Agaricineae</taxon>
        <taxon>Hymenogastraceae</taxon>
        <taxon>Gymnopilus</taxon>
    </lineage>
</organism>
<sequence length="100" mass="9841">MQFNVVFVATALFASAPLAMAATITGFSGPGCTGTQGQSLDVPSGECFRLPVGSSPVVSIQYSGVPNEIAFFVPGGREACLDSPSLILGAGSGCGTAPAG</sequence>
<reference evidence="2 3" key="1">
    <citation type="journal article" date="2018" name="Evol. Lett.">
        <title>Horizontal gene cluster transfer increased hallucinogenic mushroom diversity.</title>
        <authorList>
            <person name="Reynolds H.T."/>
            <person name="Vijayakumar V."/>
            <person name="Gluck-Thaler E."/>
            <person name="Korotkin H.B."/>
            <person name="Matheny P.B."/>
            <person name="Slot J.C."/>
        </authorList>
    </citation>
    <scope>NUCLEOTIDE SEQUENCE [LARGE SCALE GENOMIC DNA]</scope>
    <source>
        <strain evidence="2 3">SRW20</strain>
    </source>
</reference>
<keyword evidence="3" id="KW-1185">Reference proteome</keyword>
<evidence type="ECO:0000313" key="3">
    <source>
        <dbReference type="Proteomes" id="UP000284706"/>
    </source>
</evidence>
<keyword evidence="1" id="KW-0732">Signal</keyword>
<name>A0A409Y369_9AGAR</name>
<proteinExistence type="predicted"/>
<dbReference type="AlphaFoldDB" id="A0A409Y369"/>
<comment type="caution">
    <text evidence="2">The sequence shown here is derived from an EMBL/GenBank/DDBJ whole genome shotgun (WGS) entry which is preliminary data.</text>
</comment>
<feature type="signal peptide" evidence="1">
    <location>
        <begin position="1"/>
        <end position="21"/>
    </location>
</feature>
<evidence type="ECO:0000313" key="2">
    <source>
        <dbReference type="EMBL" id="PPQ97494.1"/>
    </source>
</evidence>
<dbReference type="Proteomes" id="UP000284706">
    <property type="component" value="Unassembled WGS sequence"/>
</dbReference>
<dbReference type="InParanoid" id="A0A409Y369"/>